<name>A0A7W7TY62_9ACTN</name>
<comment type="caution">
    <text evidence="1">The sequence shown here is derived from an EMBL/GenBank/DDBJ whole genome shotgun (WGS) entry which is preliminary data.</text>
</comment>
<dbReference type="RefSeq" id="WP_246532491.1">
    <property type="nucleotide sequence ID" value="NZ_JACHJY010000003.1"/>
</dbReference>
<accession>A0A7W7TY62</accession>
<organism evidence="1 2">
    <name type="scientific">Streptomyces nymphaeiformis</name>
    <dbReference type="NCBI Taxonomy" id="2663842"/>
    <lineage>
        <taxon>Bacteria</taxon>
        <taxon>Bacillati</taxon>
        <taxon>Actinomycetota</taxon>
        <taxon>Actinomycetes</taxon>
        <taxon>Kitasatosporales</taxon>
        <taxon>Streptomycetaceae</taxon>
        <taxon>Streptomyces</taxon>
    </lineage>
</organism>
<dbReference type="EMBL" id="JACHJY010000003">
    <property type="protein sequence ID" value="MBB4981516.1"/>
    <property type="molecule type" value="Genomic_DNA"/>
</dbReference>
<reference evidence="1 2" key="1">
    <citation type="submission" date="2020-08" db="EMBL/GenBank/DDBJ databases">
        <title>Genomic Encyclopedia of Type Strains, Phase III (KMG-III): the genomes of soil and plant-associated and newly described type strains.</title>
        <authorList>
            <person name="Whitman W."/>
        </authorList>
    </citation>
    <scope>NUCLEOTIDE SEQUENCE [LARGE SCALE GENOMIC DNA]</scope>
    <source>
        <strain evidence="1 2">SFB5A</strain>
    </source>
</reference>
<protein>
    <submittedName>
        <fullName evidence="1">Uncharacterized protein</fullName>
    </submittedName>
</protein>
<evidence type="ECO:0000313" key="2">
    <source>
        <dbReference type="Proteomes" id="UP000582643"/>
    </source>
</evidence>
<proteinExistence type="predicted"/>
<keyword evidence="2" id="KW-1185">Reference proteome</keyword>
<evidence type="ECO:0000313" key="1">
    <source>
        <dbReference type="EMBL" id="MBB4981516.1"/>
    </source>
</evidence>
<dbReference type="Proteomes" id="UP000582643">
    <property type="component" value="Unassembled WGS sequence"/>
</dbReference>
<sequence length="51" mass="5615">MPDGVRGALVQRVSPRHDGPLDVTWLAARTPKLPLGRIRLRWKPASRSAGT</sequence>
<gene>
    <name evidence="1" type="ORF">GGE06_002426</name>
</gene>
<dbReference type="AlphaFoldDB" id="A0A7W7TY62"/>